<keyword evidence="3" id="KW-1185">Reference proteome</keyword>
<dbReference type="EMBL" id="SLUK01000014">
    <property type="protein sequence ID" value="TCL41318.1"/>
    <property type="molecule type" value="Genomic_DNA"/>
</dbReference>
<feature type="domain" description="HEPN AbiJ-N-terminal" evidence="1">
    <location>
        <begin position="6"/>
        <end position="168"/>
    </location>
</feature>
<proteinExistence type="predicted"/>
<evidence type="ECO:0000313" key="3">
    <source>
        <dbReference type="Proteomes" id="UP000294682"/>
    </source>
</evidence>
<reference evidence="2 3" key="1">
    <citation type="submission" date="2019-03" db="EMBL/GenBank/DDBJ databases">
        <title>Genomic Encyclopedia of Type Strains, Phase IV (KMG-IV): sequencing the most valuable type-strain genomes for metagenomic binning, comparative biology and taxonomic classification.</title>
        <authorList>
            <person name="Goeker M."/>
        </authorList>
    </citation>
    <scope>NUCLEOTIDE SEQUENCE [LARGE SCALE GENOMIC DNA]</scope>
    <source>
        <strain evidence="2 3">DSM 100433</strain>
    </source>
</reference>
<evidence type="ECO:0000259" key="1">
    <source>
        <dbReference type="Pfam" id="PF18863"/>
    </source>
</evidence>
<dbReference type="AlphaFoldDB" id="A0A9X8Y781"/>
<dbReference type="Proteomes" id="UP000294682">
    <property type="component" value="Unassembled WGS sequence"/>
</dbReference>
<dbReference type="Pfam" id="PF18863">
    <property type="entry name" value="AbiJ_NTD4"/>
    <property type="match status" value="1"/>
</dbReference>
<accession>A0A9X8Y781</accession>
<dbReference type="InterPro" id="IPR049503">
    <property type="entry name" value="AbiJ_NTD4"/>
</dbReference>
<gene>
    <name evidence="2" type="ORF">EDD78_11423</name>
</gene>
<sequence length="298" mass="33825">MATPLSFSQRAGYTPVPIELQTESMDRVLRSDLWNLLLEYCFDFIYYDNSFHRELYNKNIPLERVEGFWFAQSLWKDFFHQGLDRIPRTVWAFKQAVRDWYDKAEWYRVYDLIEFIFGELEDPAEIEDFTGALNEILEQNRAGYRMVGGLITPITDSTSLQAVEAALRQTGDRFGGARAHLEAALRLMSDRERPDWRNSIKESISAVEALCALIAGDSCASLGGALKLIQKKGTVPLHPSLASGFEKLYGYTSDGDGIRHAMMDEPDLAFEDALYMLASCSAFVSYLIVKADKSGLFC</sequence>
<evidence type="ECO:0000313" key="2">
    <source>
        <dbReference type="EMBL" id="TCL41318.1"/>
    </source>
</evidence>
<organism evidence="2 3">
    <name type="scientific">Harryflintia acetispora</name>
    <dbReference type="NCBI Taxonomy" id="1849041"/>
    <lineage>
        <taxon>Bacteria</taxon>
        <taxon>Bacillati</taxon>
        <taxon>Bacillota</taxon>
        <taxon>Clostridia</taxon>
        <taxon>Eubacteriales</taxon>
        <taxon>Oscillospiraceae</taxon>
        <taxon>Harryflintia</taxon>
    </lineage>
</organism>
<name>A0A9X8Y781_9FIRM</name>
<comment type="caution">
    <text evidence="2">The sequence shown here is derived from an EMBL/GenBank/DDBJ whole genome shotgun (WGS) entry which is preliminary data.</text>
</comment>
<dbReference type="RefSeq" id="WP_132085224.1">
    <property type="nucleotide sequence ID" value="NZ_SLUK01000014.1"/>
</dbReference>
<protein>
    <recommendedName>
        <fullName evidence="1">HEPN AbiJ-N-terminal domain-containing protein</fullName>
    </recommendedName>
</protein>